<feature type="transmembrane region" description="Helical" evidence="1">
    <location>
        <begin position="105"/>
        <end position="126"/>
    </location>
</feature>
<dbReference type="PANTHER" id="PTHR40761:SF1">
    <property type="entry name" value="CONSERVED INTEGRAL MEMBRANE ALANINE VALINE AND LEUCINE RICH PROTEIN-RELATED"/>
    <property type="match status" value="1"/>
</dbReference>
<feature type="transmembrane region" description="Helical" evidence="1">
    <location>
        <begin position="229"/>
        <end position="252"/>
    </location>
</feature>
<dbReference type="Proteomes" id="UP001166784">
    <property type="component" value="Unassembled WGS sequence"/>
</dbReference>
<feature type="transmembrane region" description="Helical" evidence="1">
    <location>
        <begin position="12"/>
        <end position="32"/>
    </location>
</feature>
<feature type="transmembrane region" description="Helical" evidence="1">
    <location>
        <begin position="138"/>
        <end position="156"/>
    </location>
</feature>
<feature type="transmembrane region" description="Helical" evidence="1">
    <location>
        <begin position="79"/>
        <end position="98"/>
    </location>
</feature>
<dbReference type="EMBL" id="JAKWJU010000002">
    <property type="protein sequence ID" value="MCH6158973.1"/>
    <property type="molecule type" value="Genomic_DNA"/>
</dbReference>
<protein>
    <submittedName>
        <fullName evidence="2">DMT family transporter</fullName>
    </submittedName>
</protein>
<feature type="transmembrane region" description="Helical" evidence="1">
    <location>
        <begin position="53"/>
        <end position="73"/>
    </location>
</feature>
<keyword evidence="1" id="KW-0472">Membrane</keyword>
<evidence type="ECO:0000256" key="1">
    <source>
        <dbReference type="SAM" id="Phobius"/>
    </source>
</evidence>
<feature type="transmembrane region" description="Helical" evidence="1">
    <location>
        <begin position="168"/>
        <end position="189"/>
    </location>
</feature>
<reference evidence="2" key="2">
    <citation type="journal article" date="2023" name="Int. J. Syst. Evol. Microbiol.">
        <title>Streptomyces marispadix sp. nov., isolated from marine beach sediment of the Northern Coast of Portugal.</title>
        <authorList>
            <person name="dos Santos J.D.N."/>
            <person name="Vitorino I.R."/>
            <person name="Kallscheuer N."/>
            <person name="Srivastava A."/>
            <person name="Krautwurst S."/>
            <person name="Marz M."/>
            <person name="Jogler C."/>
            <person name="Lobo Da Cunha A."/>
            <person name="Catita J."/>
            <person name="Goncalves H."/>
            <person name="Gonzalez I."/>
            <person name="Reyes F."/>
            <person name="Lage O.M."/>
        </authorList>
    </citation>
    <scope>NUCLEOTIDE SEQUENCE</scope>
    <source>
        <strain evidence="2">M600PL45_2</strain>
    </source>
</reference>
<keyword evidence="1" id="KW-0812">Transmembrane</keyword>
<accession>A0ABS9SRQ6</accession>
<organism evidence="2 3">
    <name type="scientific">Streptomyces marispadix</name>
    <dbReference type="NCBI Taxonomy" id="2922868"/>
    <lineage>
        <taxon>Bacteria</taxon>
        <taxon>Bacillati</taxon>
        <taxon>Actinomycetota</taxon>
        <taxon>Actinomycetes</taxon>
        <taxon>Kitasatosporales</taxon>
        <taxon>Streptomycetaceae</taxon>
        <taxon>Streptomyces</taxon>
    </lineage>
</organism>
<feature type="transmembrane region" description="Helical" evidence="1">
    <location>
        <begin position="258"/>
        <end position="282"/>
    </location>
</feature>
<dbReference type="PANTHER" id="PTHR40761">
    <property type="entry name" value="CONSERVED INTEGRAL MEMBRANE ALANINE VALINE AND LEUCINE RICH PROTEIN-RELATED"/>
    <property type="match status" value="1"/>
</dbReference>
<keyword evidence="1" id="KW-1133">Transmembrane helix</keyword>
<comment type="caution">
    <text evidence="2">The sequence shown here is derived from an EMBL/GenBank/DDBJ whole genome shotgun (WGS) entry which is preliminary data.</text>
</comment>
<name>A0ABS9SRQ6_9ACTN</name>
<keyword evidence="3" id="KW-1185">Reference proteome</keyword>
<proteinExistence type="predicted"/>
<evidence type="ECO:0000313" key="2">
    <source>
        <dbReference type="EMBL" id="MCH6158973.1"/>
    </source>
</evidence>
<gene>
    <name evidence="2" type="ORF">MMA15_00625</name>
</gene>
<evidence type="ECO:0000313" key="3">
    <source>
        <dbReference type="Proteomes" id="UP001166784"/>
    </source>
</evidence>
<dbReference type="RefSeq" id="WP_241056980.1">
    <property type="nucleotide sequence ID" value="NZ_JAKWJU010000002.1"/>
</dbReference>
<sequence length="340" mass="34139">MDIPPGSSVNALLAAVLLSLVSAVCYATAAIVQERLAATTPPSRYGLLRSPRWWGAVALNSLGAVLHVGALGLGPLTVVQPLGVLTLVLAAPLAALLVKRPVSAAAWHGIVLVSGGLAVLLVLTGSTPARGLAGTEQLTLAVAVAGVLATLLLTATTVGRRARMLRSVALAATAGVAYGTASVFIKTVADNWTPSLPGLLTALPLLALIGLLAAGGLAASQSSYRGGGLAAPLATMTVVNPAFAAAVGIVLLGEGFRFGALGAAGAAVAALVTAWGLVVLSADSAGHPLRRRPAPRRVPVEGPGPVVVRAPGRLSGAMHQVVVRRPHPLRERSRTPASRH</sequence>
<reference evidence="2" key="1">
    <citation type="submission" date="2022-03" db="EMBL/GenBank/DDBJ databases">
        <authorList>
            <person name="Santos J.D.N."/>
            <person name="Kallscheuer N."/>
            <person name="Jogler C."/>
            <person name="Lage O.M."/>
        </authorList>
    </citation>
    <scope>NUCLEOTIDE SEQUENCE</scope>
    <source>
        <strain evidence="2">M600PL45_2</strain>
    </source>
</reference>
<dbReference type="NCBIfam" id="NF038012">
    <property type="entry name" value="DMT_1"/>
    <property type="match status" value="1"/>
</dbReference>
<feature type="transmembrane region" description="Helical" evidence="1">
    <location>
        <begin position="195"/>
        <end position="217"/>
    </location>
</feature>